<comment type="caution">
    <text evidence="1">The sequence shown here is derived from an EMBL/GenBank/DDBJ whole genome shotgun (WGS) entry which is preliminary data.</text>
</comment>
<protein>
    <submittedName>
        <fullName evidence="1">Uncharacterized protein</fullName>
    </submittedName>
</protein>
<sequence>MITEQDFAAIDKEVQESLNAVFDYIRQHHPSDYVLLLADGEFKEEYLHTTPKYEPYVIDSREDFYIDETRVKFFVEFLKTFYTFPKGGTGSVEDSDIRQQMELMIYTHVWEAKPFLKRLYRMALLCNDGIYEWNVTVPPMGKHEFIRNEIRQRFENKGLNLFQVMKNGYHSSLRNAFAHSEYSFDEKERLIWLHNYSGTAWELKNISYDDWSRRFTYSVLLAYHLINITHDRRSKVAQDFGTDVFQINHPRGDGSVLPVNIRYREQHNAFGFVS</sequence>
<dbReference type="Proteomes" id="UP000248745">
    <property type="component" value="Unassembled WGS sequence"/>
</dbReference>
<gene>
    <name evidence="1" type="ORF">DN068_16100</name>
</gene>
<evidence type="ECO:0000313" key="1">
    <source>
        <dbReference type="EMBL" id="PZF71596.1"/>
    </source>
</evidence>
<keyword evidence="2" id="KW-1185">Reference proteome</keyword>
<dbReference type="RefSeq" id="WP_110999970.1">
    <property type="nucleotide sequence ID" value="NZ_QKTW01000022.1"/>
</dbReference>
<proteinExistence type="predicted"/>
<evidence type="ECO:0000313" key="2">
    <source>
        <dbReference type="Proteomes" id="UP000248745"/>
    </source>
</evidence>
<organism evidence="1 2">
    <name type="scientific">Taibaiella soli</name>
    <dbReference type="NCBI Taxonomy" id="1649169"/>
    <lineage>
        <taxon>Bacteria</taxon>
        <taxon>Pseudomonadati</taxon>
        <taxon>Bacteroidota</taxon>
        <taxon>Chitinophagia</taxon>
        <taxon>Chitinophagales</taxon>
        <taxon>Chitinophagaceae</taxon>
        <taxon>Taibaiella</taxon>
    </lineage>
</organism>
<dbReference type="OrthoDB" id="1431979at2"/>
<name>A0A2W2BD63_9BACT</name>
<accession>A0A2W2BD63</accession>
<dbReference type="EMBL" id="QKTW01000022">
    <property type="protein sequence ID" value="PZF71596.1"/>
    <property type="molecule type" value="Genomic_DNA"/>
</dbReference>
<reference evidence="1 2" key="1">
    <citation type="submission" date="2018-06" db="EMBL/GenBank/DDBJ databases">
        <title>Mucibacter soli gen. nov., sp. nov., a new member of the family Chitinophagaceae producing mucin.</title>
        <authorList>
            <person name="Kim M.-K."/>
            <person name="Park S."/>
            <person name="Kim T.-S."/>
            <person name="Joung Y."/>
            <person name="Han J.-H."/>
            <person name="Kim S.B."/>
        </authorList>
    </citation>
    <scope>NUCLEOTIDE SEQUENCE [LARGE SCALE GENOMIC DNA]</scope>
    <source>
        <strain evidence="1 2">R1-15</strain>
    </source>
</reference>
<dbReference type="AlphaFoldDB" id="A0A2W2BD63"/>